<dbReference type="Gene3D" id="1.20.1050.60">
    <property type="entry name" value="alpha-1,2-mannosidase"/>
    <property type="match status" value="1"/>
</dbReference>
<keyword evidence="2" id="KW-0732">Signal</keyword>
<dbReference type="InterPro" id="IPR012939">
    <property type="entry name" value="Glyco_hydro_92"/>
</dbReference>
<dbReference type="GO" id="GO:0030246">
    <property type="term" value="F:carbohydrate binding"/>
    <property type="evidence" value="ECO:0007669"/>
    <property type="project" value="InterPro"/>
</dbReference>
<dbReference type="GO" id="GO:0005634">
    <property type="term" value="C:nucleus"/>
    <property type="evidence" value="ECO:0007669"/>
    <property type="project" value="TreeGrafter"/>
</dbReference>
<dbReference type="InterPro" id="IPR014718">
    <property type="entry name" value="GH-type_carb-bd"/>
</dbReference>
<dbReference type="EMBL" id="KV875095">
    <property type="protein sequence ID" value="OIW32523.1"/>
    <property type="molecule type" value="Genomic_DNA"/>
</dbReference>
<feature type="compositionally biased region" description="Polar residues" evidence="1">
    <location>
        <begin position="442"/>
        <end position="454"/>
    </location>
</feature>
<feature type="chain" id="PRO_5012701512" evidence="2">
    <location>
        <begin position="19"/>
        <end position="770"/>
    </location>
</feature>
<dbReference type="GO" id="GO:0000224">
    <property type="term" value="F:peptide-N4-(N-acetyl-beta-glucosaminyl)asparagine amidase activity"/>
    <property type="evidence" value="ECO:0007669"/>
    <property type="project" value="TreeGrafter"/>
</dbReference>
<evidence type="ECO:0000259" key="4">
    <source>
        <dbReference type="Pfam" id="PF17678"/>
    </source>
</evidence>
<dbReference type="PANTHER" id="PTHR12143">
    <property type="entry name" value="PEPTIDE N-GLYCANASE PNGASE -RELATED"/>
    <property type="match status" value="1"/>
</dbReference>
<feature type="domain" description="Glycosyl hydrolase family 92" evidence="3">
    <location>
        <begin position="273"/>
        <end position="735"/>
    </location>
</feature>
<dbReference type="FunFam" id="3.30.2080.10:FF:000001">
    <property type="entry name" value="Alpha-1,2-mannosidase subfamily"/>
    <property type="match status" value="1"/>
</dbReference>
<dbReference type="SUPFAM" id="SSF48208">
    <property type="entry name" value="Six-hairpin glycosidases"/>
    <property type="match status" value="1"/>
</dbReference>
<feature type="signal peptide" evidence="2">
    <location>
        <begin position="1"/>
        <end position="18"/>
    </location>
</feature>
<dbReference type="Proteomes" id="UP000182658">
    <property type="component" value="Unassembled WGS sequence"/>
</dbReference>
<keyword evidence="6" id="KW-1185">Reference proteome</keyword>
<dbReference type="FunFam" id="2.70.98.10:FF:000028">
    <property type="entry name" value="Alpha-1,2-mannosidase family protein (AFU_orthologue AFUA_5G10520)"/>
    <property type="match status" value="1"/>
</dbReference>
<dbReference type="GO" id="GO:0005829">
    <property type="term" value="C:cytosol"/>
    <property type="evidence" value="ECO:0007669"/>
    <property type="project" value="TreeGrafter"/>
</dbReference>
<organism evidence="5 6">
    <name type="scientific">Coniochaeta ligniaria NRRL 30616</name>
    <dbReference type="NCBI Taxonomy" id="1408157"/>
    <lineage>
        <taxon>Eukaryota</taxon>
        <taxon>Fungi</taxon>
        <taxon>Dikarya</taxon>
        <taxon>Ascomycota</taxon>
        <taxon>Pezizomycotina</taxon>
        <taxon>Sordariomycetes</taxon>
        <taxon>Sordariomycetidae</taxon>
        <taxon>Coniochaetales</taxon>
        <taxon>Coniochaetaceae</taxon>
        <taxon>Coniochaeta</taxon>
    </lineage>
</organism>
<proteinExistence type="predicted"/>
<dbReference type="PANTHER" id="PTHR12143:SF44">
    <property type="entry name" value="GLYCOSYL HYDROLASE FAMILY 92 DOMAIN-CONTAINING PROTEIN"/>
    <property type="match status" value="1"/>
</dbReference>
<accession>A0A1J7IZD3</accession>
<dbReference type="GO" id="GO:0006516">
    <property type="term" value="P:glycoprotein catabolic process"/>
    <property type="evidence" value="ECO:0007669"/>
    <property type="project" value="TreeGrafter"/>
</dbReference>
<feature type="domain" description="Glycosyl hydrolase family 92 N-terminal" evidence="4">
    <location>
        <begin position="27"/>
        <end position="267"/>
    </location>
</feature>
<dbReference type="NCBIfam" id="TIGR01180">
    <property type="entry name" value="aman2_put"/>
    <property type="match status" value="1"/>
</dbReference>
<evidence type="ECO:0000256" key="1">
    <source>
        <dbReference type="SAM" id="MobiDB-lite"/>
    </source>
</evidence>
<dbReference type="Gene3D" id="2.70.98.10">
    <property type="match status" value="1"/>
</dbReference>
<dbReference type="InParanoid" id="A0A1J7IZD3"/>
<protein>
    <submittedName>
        <fullName evidence="5">Glycoside hydrolase family 92 protein</fullName>
    </submittedName>
</protein>
<dbReference type="FunFam" id="1.20.1050.60:FF:000002">
    <property type="entry name" value="Glycosyl hydrolase family 92"/>
    <property type="match status" value="1"/>
</dbReference>
<dbReference type="InterPro" id="IPR041371">
    <property type="entry name" value="GH92_N"/>
</dbReference>
<dbReference type="AlphaFoldDB" id="A0A1J7IZD3"/>
<dbReference type="STRING" id="1408157.A0A1J7IZD3"/>
<dbReference type="Pfam" id="PF17678">
    <property type="entry name" value="Glyco_hydro_92N"/>
    <property type="match status" value="1"/>
</dbReference>
<dbReference type="Pfam" id="PF07971">
    <property type="entry name" value="Glyco_hydro_92"/>
    <property type="match status" value="1"/>
</dbReference>
<evidence type="ECO:0000313" key="5">
    <source>
        <dbReference type="EMBL" id="OIW32523.1"/>
    </source>
</evidence>
<dbReference type="Gene3D" id="1.20.1610.10">
    <property type="entry name" value="alpha-1,2-mannosidases domains"/>
    <property type="match status" value="1"/>
</dbReference>
<gene>
    <name evidence="5" type="ORF">CONLIGDRAFT_273173</name>
</gene>
<evidence type="ECO:0000256" key="2">
    <source>
        <dbReference type="SAM" id="SignalP"/>
    </source>
</evidence>
<evidence type="ECO:0000313" key="6">
    <source>
        <dbReference type="Proteomes" id="UP000182658"/>
    </source>
</evidence>
<keyword evidence="5" id="KW-0378">Hydrolase</keyword>
<dbReference type="InterPro" id="IPR005887">
    <property type="entry name" value="GH92_a_mannosidase_put"/>
</dbReference>
<dbReference type="OrthoDB" id="449263at2759"/>
<dbReference type="GO" id="GO:0005975">
    <property type="term" value="P:carbohydrate metabolic process"/>
    <property type="evidence" value="ECO:0007669"/>
    <property type="project" value="InterPro"/>
</dbReference>
<sequence>MAVLQAVSLLALVGSAMSVDLASYALPFTGSTNGGNTFPGVSWPMGMVKLGPDLYTGSDSYSGYQPTGNFTGFSMLHESGTGGAPKYGVVSQMPVMGNISNPLADHSATRAAPDASEVGYYKSSLGSGITVELAATDRAGLYSYKFPCSGPRNVIVDVSHVLSSYRGQGLEQHYLGGSITVGEDGNQTRYYGYGSYDNGWNRAPKWNVYFCGYFDKEASYKTFLGDGNNAGSTLVQYSDAHDVSSTARLGAIFTFKAKNVQSRVGVSFISTEQACQNVNNQIPAGTSLATLRSQTRDVWNSQVFSRITTTDTDTTNLQLLYSSLYHMHLIPTNKTGENPLWTSSEPYYDDIFTLWDLFRCTTPLFQVLQPVAYEEYVRSLIDVWRNAGYMPDARSSFFNGATQGGSNADNVLADAYVKGVRGKVNWDDGYAAMVKDAEVAPPNNNDPRDTSGSTKEGRGALPDWLAHGFITPTFGRSVSRAVEYSVNDFALYQVAKGLGKTSDAARYLNRSHFWRNHWNPNSTSLGFSGFLVPRTVTSFLAQDPLTCGGCYWGDYYYEALPWEYSFNAHHDIDTLMALCGGPDNFVDRLETFFNHSLFNPGNEPSFTTPFLYNFVGRQDLSVLHSRSVAKQYYHPTPSGLPGNSDAGAMESWILWVMLGLYPMTGQTTFLIGSPWFSDLTIDLGGGKKMHITTSGGSDTAYYVQSLKVNGKVWDKAWVAWEDVFAQGGEMAFVLGPDPVNWATGEFPPSPASEFNRTASVSEVLGVLPTP</sequence>
<name>A0A1J7IZD3_9PEZI</name>
<dbReference type="InterPro" id="IPR050883">
    <property type="entry name" value="PNGase"/>
</dbReference>
<dbReference type="Gene3D" id="3.30.2080.10">
    <property type="entry name" value="GH92 mannosidase domain"/>
    <property type="match status" value="1"/>
</dbReference>
<evidence type="ECO:0000259" key="3">
    <source>
        <dbReference type="Pfam" id="PF07971"/>
    </source>
</evidence>
<feature type="region of interest" description="Disordered" evidence="1">
    <location>
        <begin position="437"/>
        <end position="457"/>
    </location>
</feature>
<reference evidence="5 6" key="1">
    <citation type="submission" date="2016-10" db="EMBL/GenBank/DDBJ databases">
        <title>Draft genome sequence of Coniochaeta ligniaria NRRL30616, a lignocellulolytic fungus for bioabatement of inhibitors in plant biomass hydrolysates.</title>
        <authorList>
            <consortium name="DOE Joint Genome Institute"/>
            <person name="Jimenez D.J."/>
            <person name="Hector R.E."/>
            <person name="Riley R."/>
            <person name="Sun H."/>
            <person name="Grigoriev I.V."/>
            <person name="Van Elsas J.D."/>
            <person name="Nichols N.N."/>
        </authorList>
    </citation>
    <scope>NUCLEOTIDE SEQUENCE [LARGE SCALE GENOMIC DNA]</scope>
    <source>
        <strain evidence="5 6">NRRL 30616</strain>
    </source>
</reference>
<dbReference type="InterPro" id="IPR008928">
    <property type="entry name" value="6-hairpin_glycosidase_sf"/>
</dbReference>